<evidence type="ECO:0000256" key="4">
    <source>
        <dbReference type="ARBA" id="ARBA00022692"/>
    </source>
</evidence>
<evidence type="ECO:0000259" key="9">
    <source>
        <dbReference type="Pfam" id="PF20730"/>
    </source>
</evidence>
<name>A0ABV6B4S6_9DEIO</name>
<evidence type="ECO:0000313" key="10">
    <source>
        <dbReference type="EMBL" id="MFB9994759.1"/>
    </source>
</evidence>
<dbReference type="Pfam" id="PF04239">
    <property type="entry name" value="DUF421"/>
    <property type="match status" value="1"/>
</dbReference>
<evidence type="ECO:0000256" key="1">
    <source>
        <dbReference type="ARBA" id="ARBA00004651"/>
    </source>
</evidence>
<dbReference type="InterPro" id="IPR048454">
    <property type="entry name" value="YetF_N"/>
</dbReference>
<evidence type="ECO:0000256" key="2">
    <source>
        <dbReference type="ARBA" id="ARBA00006448"/>
    </source>
</evidence>
<feature type="domain" description="YetF C-terminal" evidence="8">
    <location>
        <begin position="92"/>
        <end position="161"/>
    </location>
</feature>
<evidence type="ECO:0000313" key="11">
    <source>
        <dbReference type="Proteomes" id="UP001589733"/>
    </source>
</evidence>
<keyword evidence="11" id="KW-1185">Reference proteome</keyword>
<accession>A0ABV6B4S6</accession>
<protein>
    <submittedName>
        <fullName evidence="10">DUF421 domain-containing protein</fullName>
    </submittedName>
</protein>
<keyword evidence="5 7" id="KW-1133">Transmembrane helix</keyword>
<evidence type="ECO:0000256" key="6">
    <source>
        <dbReference type="ARBA" id="ARBA00023136"/>
    </source>
</evidence>
<comment type="caution">
    <text evidence="10">The sequence shown here is derived from an EMBL/GenBank/DDBJ whole genome shotgun (WGS) entry which is preliminary data.</text>
</comment>
<keyword evidence="3" id="KW-1003">Cell membrane</keyword>
<feature type="transmembrane region" description="Helical" evidence="7">
    <location>
        <begin position="69"/>
        <end position="89"/>
    </location>
</feature>
<keyword evidence="4 7" id="KW-0812">Transmembrane</keyword>
<dbReference type="RefSeq" id="WP_380016026.1">
    <property type="nucleotide sequence ID" value="NZ_JBHLYR010000064.1"/>
</dbReference>
<keyword evidence="6 7" id="KW-0472">Membrane</keyword>
<sequence>MNELAYFFSGWAPLFRILVIGTLLFLLVVLLLRFTSNRTLSSLTTFDFIVAVAVGAVFGRALTATDLSLSEALLAITLLLGLQYLLSYLKFKSKTIARMIDARPVVLFLAGVVQEEALHREHLTYEDILSAIRSHGYHDLTEVDAVILEATGGISVLDRKQDTAS</sequence>
<dbReference type="PANTHER" id="PTHR34582">
    <property type="entry name" value="UPF0702 TRANSMEMBRANE PROTEIN YCAP"/>
    <property type="match status" value="1"/>
</dbReference>
<evidence type="ECO:0000256" key="5">
    <source>
        <dbReference type="ARBA" id="ARBA00022989"/>
    </source>
</evidence>
<evidence type="ECO:0000259" key="8">
    <source>
        <dbReference type="Pfam" id="PF04239"/>
    </source>
</evidence>
<dbReference type="Pfam" id="PF20730">
    <property type="entry name" value="YetF_N"/>
    <property type="match status" value="1"/>
</dbReference>
<reference evidence="10 11" key="1">
    <citation type="submission" date="2024-09" db="EMBL/GenBank/DDBJ databases">
        <authorList>
            <person name="Sun Q."/>
            <person name="Mori K."/>
        </authorList>
    </citation>
    <scope>NUCLEOTIDE SEQUENCE [LARGE SCALE GENOMIC DNA]</scope>
    <source>
        <strain evidence="10 11">JCM 13503</strain>
    </source>
</reference>
<proteinExistence type="inferred from homology"/>
<dbReference type="EMBL" id="JBHLYR010000064">
    <property type="protein sequence ID" value="MFB9994759.1"/>
    <property type="molecule type" value="Genomic_DNA"/>
</dbReference>
<comment type="subcellular location">
    <subcellularLocation>
        <location evidence="1">Cell membrane</location>
        <topology evidence="1">Multi-pass membrane protein</topology>
    </subcellularLocation>
</comment>
<dbReference type="Proteomes" id="UP001589733">
    <property type="component" value="Unassembled WGS sequence"/>
</dbReference>
<gene>
    <name evidence="10" type="ORF">ACFFLM_22655</name>
</gene>
<evidence type="ECO:0000256" key="3">
    <source>
        <dbReference type="ARBA" id="ARBA00022475"/>
    </source>
</evidence>
<dbReference type="Gene3D" id="3.30.240.20">
    <property type="entry name" value="bsu07140 like domains"/>
    <property type="match status" value="1"/>
</dbReference>
<comment type="similarity">
    <text evidence="2">Belongs to the UPF0702 family.</text>
</comment>
<dbReference type="PANTHER" id="PTHR34582:SF6">
    <property type="entry name" value="UPF0702 TRANSMEMBRANE PROTEIN YCAP"/>
    <property type="match status" value="1"/>
</dbReference>
<dbReference type="InterPro" id="IPR023090">
    <property type="entry name" value="UPF0702_alpha/beta_dom_sf"/>
</dbReference>
<dbReference type="InterPro" id="IPR007353">
    <property type="entry name" value="DUF421"/>
</dbReference>
<feature type="transmembrane region" description="Helical" evidence="7">
    <location>
        <begin position="6"/>
        <end position="32"/>
    </location>
</feature>
<evidence type="ECO:0000256" key="7">
    <source>
        <dbReference type="SAM" id="Phobius"/>
    </source>
</evidence>
<organism evidence="10 11">
    <name type="scientific">Deinococcus oregonensis</name>
    <dbReference type="NCBI Taxonomy" id="1805970"/>
    <lineage>
        <taxon>Bacteria</taxon>
        <taxon>Thermotogati</taxon>
        <taxon>Deinococcota</taxon>
        <taxon>Deinococci</taxon>
        <taxon>Deinococcales</taxon>
        <taxon>Deinococcaceae</taxon>
        <taxon>Deinococcus</taxon>
    </lineage>
</organism>
<feature type="domain" description="YetF-like N-terminal transmembrane" evidence="9">
    <location>
        <begin position="25"/>
        <end position="89"/>
    </location>
</feature>
<feature type="transmembrane region" description="Helical" evidence="7">
    <location>
        <begin position="44"/>
        <end position="63"/>
    </location>
</feature>